<dbReference type="KEGG" id="psuu:Psuf_002540"/>
<evidence type="ECO:0000313" key="3">
    <source>
        <dbReference type="Proteomes" id="UP000503011"/>
    </source>
</evidence>
<proteinExistence type="predicted"/>
<name>A0A6F8YAG2_9ACTN</name>
<dbReference type="AlphaFoldDB" id="A0A6F8YAG2"/>
<gene>
    <name evidence="2" type="ORF">Psuf_002540</name>
</gene>
<organism evidence="2 3">
    <name type="scientific">Phytohabitans suffuscus</name>
    <dbReference type="NCBI Taxonomy" id="624315"/>
    <lineage>
        <taxon>Bacteria</taxon>
        <taxon>Bacillati</taxon>
        <taxon>Actinomycetota</taxon>
        <taxon>Actinomycetes</taxon>
        <taxon>Micromonosporales</taxon>
        <taxon>Micromonosporaceae</taxon>
    </lineage>
</organism>
<protein>
    <recommendedName>
        <fullName evidence="4">Alkaline shock response membrane anchor protein AmaP</fullName>
    </recommendedName>
</protein>
<feature type="transmembrane region" description="Helical" evidence="1">
    <location>
        <begin position="9"/>
        <end position="29"/>
    </location>
</feature>
<reference evidence="2 3" key="2">
    <citation type="submission" date="2020-03" db="EMBL/GenBank/DDBJ databases">
        <authorList>
            <person name="Ichikawa N."/>
            <person name="Kimura A."/>
            <person name="Kitahashi Y."/>
            <person name="Uohara A."/>
        </authorList>
    </citation>
    <scope>NUCLEOTIDE SEQUENCE [LARGE SCALE GENOMIC DNA]</scope>
    <source>
        <strain evidence="2 3">NBRC 105367</strain>
    </source>
</reference>
<keyword evidence="1" id="KW-0472">Membrane</keyword>
<dbReference type="Proteomes" id="UP000503011">
    <property type="component" value="Chromosome"/>
</dbReference>
<accession>A0A6F8YAG2</accession>
<sequence>MTNTANRTLWTVVGALLTAAGVAGILLHYNRFFGLTTPSAVLWPALLNRWRGLDPWGPLVAAGAGLVVALLGLWLVRAQLRTSGRRPLPDLHSEAAGDDPATAVGGHTTVRADALTRALRHDLAGQHGIHAAKVAIRGSAARPQLAVRLDLPPQTHLTQLRETVDAAISRFTATSGLRPTQTEITNRITDTPPRVR</sequence>
<evidence type="ECO:0000256" key="1">
    <source>
        <dbReference type="SAM" id="Phobius"/>
    </source>
</evidence>
<dbReference type="EMBL" id="AP022871">
    <property type="protein sequence ID" value="BCB82941.1"/>
    <property type="molecule type" value="Genomic_DNA"/>
</dbReference>
<keyword evidence="1" id="KW-1133">Transmembrane helix</keyword>
<reference evidence="2 3" key="1">
    <citation type="submission" date="2020-03" db="EMBL/GenBank/DDBJ databases">
        <title>Whole genome shotgun sequence of Phytohabitans suffuscus NBRC 105367.</title>
        <authorList>
            <person name="Komaki H."/>
            <person name="Tamura T."/>
        </authorList>
    </citation>
    <scope>NUCLEOTIDE SEQUENCE [LARGE SCALE GENOMIC DNA]</scope>
    <source>
        <strain evidence="2 3">NBRC 105367</strain>
    </source>
</reference>
<keyword evidence="3" id="KW-1185">Reference proteome</keyword>
<evidence type="ECO:0000313" key="2">
    <source>
        <dbReference type="EMBL" id="BCB82941.1"/>
    </source>
</evidence>
<feature type="transmembrane region" description="Helical" evidence="1">
    <location>
        <begin position="56"/>
        <end position="76"/>
    </location>
</feature>
<dbReference type="RefSeq" id="WP_173152846.1">
    <property type="nucleotide sequence ID" value="NZ_AP022871.1"/>
</dbReference>
<keyword evidence="1" id="KW-0812">Transmembrane</keyword>
<evidence type="ECO:0008006" key="4">
    <source>
        <dbReference type="Google" id="ProtNLM"/>
    </source>
</evidence>